<comment type="catalytic activity">
    <reaction evidence="31">
        <text>glycocholate(in) + glutathione(in) + ATP + H2O = glycocholate(out) + glutathione(out) + ADP + phosphate + H(+)</text>
        <dbReference type="Rhea" id="RHEA:66400"/>
        <dbReference type="ChEBI" id="CHEBI:15377"/>
        <dbReference type="ChEBI" id="CHEBI:15378"/>
        <dbReference type="ChEBI" id="CHEBI:29746"/>
        <dbReference type="ChEBI" id="CHEBI:30616"/>
        <dbReference type="ChEBI" id="CHEBI:43474"/>
        <dbReference type="ChEBI" id="CHEBI:57925"/>
        <dbReference type="ChEBI" id="CHEBI:456216"/>
    </reaction>
    <physiologicalReaction direction="left-to-right" evidence="31">
        <dbReference type="Rhea" id="RHEA:66401"/>
    </physiologicalReaction>
</comment>
<evidence type="ECO:0000256" key="13">
    <source>
        <dbReference type="ARBA" id="ARBA00023136"/>
    </source>
</evidence>
<dbReference type="InterPro" id="IPR011527">
    <property type="entry name" value="ABC1_TM_dom"/>
</dbReference>
<evidence type="ECO:0000256" key="4">
    <source>
        <dbReference type="ARBA" id="ARBA00012191"/>
    </source>
</evidence>
<feature type="domain" description="ABC transporter" evidence="37">
    <location>
        <begin position="994"/>
        <end position="1227"/>
    </location>
</feature>
<evidence type="ECO:0000256" key="1">
    <source>
        <dbReference type="ARBA" id="ARBA00001946"/>
    </source>
</evidence>
<comment type="catalytic activity">
    <reaction evidence="24">
        <text>cholate(in) + glutathione(in) + ATP + H2O = cholate(out) + glutathione(out) + ADP + phosphate + H(+)</text>
        <dbReference type="Rhea" id="RHEA:66396"/>
        <dbReference type="ChEBI" id="CHEBI:15377"/>
        <dbReference type="ChEBI" id="CHEBI:15378"/>
        <dbReference type="ChEBI" id="CHEBI:29747"/>
        <dbReference type="ChEBI" id="CHEBI:30616"/>
        <dbReference type="ChEBI" id="CHEBI:43474"/>
        <dbReference type="ChEBI" id="CHEBI:57925"/>
        <dbReference type="ChEBI" id="CHEBI:456216"/>
    </reaction>
    <physiologicalReaction direction="left-to-right" evidence="24">
        <dbReference type="Rhea" id="RHEA:66397"/>
    </physiologicalReaction>
</comment>
<comment type="catalytic activity">
    <reaction evidence="18">
        <text>17beta-estradiol 17-O-(beta-D-glucuronate)(in) + ATP + H2O = 17beta-estradiol 17-O-(beta-D-glucuronate)(out) + ADP + phosphate + H(+)</text>
        <dbReference type="Rhea" id="RHEA:60128"/>
        <dbReference type="ChEBI" id="CHEBI:15377"/>
        <dbReference type="ChEBI" id="CHEBI:15378"/>
        <dbReference type="ChEBI" id="CHEBI:30616"/>
        <dbReference type="ChEBI" id="CHEBI:43474"/>
        <dbReference type="ChEBI" id="CHEBI:82961"/>
        <dbReference type="ChEBI" id="CHEBI:456216"/>
    </reaction>
    <physiologicalReaction direction="left-to-right" evidence="18">
        <dbReference type="Rhea" id="RHEA:60129"/>
    </physiologicalReaction>
</comment>
<evidence type="ECO:0000256" key="34">
    <source>
        <dbReference type="ARBA" id="ARBA00062847"/>
    </source>
</evidence>
<evidence type="ECO:0000256" key="32">
    <source>
        <dbReference type="ARBA" id="ARBA00052647"/>
    </source>
</evidence>
<comment type="catalytic activity">
    <reaction evidence="23">
        <text>prostaglandin E1(in) + ATP + H2O = prostaglandin E1(out) + ADP + phosphate + H(+)</text>
        <dbReference type="Rhea" id="RHEA:66392"/>
        <dbReference type="ChEBI" id="CHEBI:15377"/>
        <dbReference type="ChEBI" id="CHEBI:15378"/>
        <dbReference type="ChEBI" id="CHEBI:30616"/>
        <dbReference type="ChEBI" id="CHEBI:43474"/>
        <dbReference type="ChEBI" id="CHEBI:57397"/>
        <dbReference type="ChEBI" id="CHEBI:456216"/>
    </reaction>
    <physiologicalReaction direction="left-to-right" evidence="23">
        <dbReference type="Rhea" id="RHEA:66393"/>
    </physiologicalReaction>
</comment>
<keyword evidence="10" id="KW-1278">Translocase</keyword>
<dbReference type="PROSITE" id="PS50929">
    <property type="entry name" value="ABC_TM1F"/>
    <property type="match status" value="2"/>
</dbReference>
<comment type="catalytic activity">
    <reaction evidence="33">
        <text>3',5'-cyclic GMP(in) + ATP + H2O = 3',5'-cyclic GMP(out) + ADP + phosphate + H(+)</text>
        <dbReference type="Rhea" id="RHEA:66188"/>
        <dbReference type="ChEBI" id="CHEBI:15377"/>
        <dbReference type="ChEBI" id="CHEBI:15378"/>
        <dbReference type="ChEBI" id="CHEBI:30616"/>
        <dbReference type="ChEBI" id="CHEBI:43474"/>
        <dbReference type="ChEBI" id="CHEBI:57746"/>
        <dbReference type="ChEBI" id="CHEBI:456216"/>
    </reaction>
    <physiologicalReaction direction="left-to-right" evidence="33">
        <dbReference type="Rhea" id="RHEA:66189"/>
    </physiologicalReaction>
</comment>
<evidence type="ECO:0000256" key="36">
    <source>
        <dbReference type="SAM" id="Phobius"/>
    </source>
</evidence>
<comment type="catalytic activity">
    <reaction evidence="27">
        <text>taurochenodeoxycholate(in) + glutathione(in) + ATP + H2O = taurochenodeoxycholate(out) + glutathione(out) + ADP + phosphate + H(+)</text>
        <dbReference type="Rhea" id="RHEA:66412"/>
        <dbReference type="ChEBI" id="CHEBI:9407"/>
        <dbReference type="ChEBI" id="CHEBI:15377"/>
        <dbReference type="ChEBI" id="CHEBI:15378"/>
        <dbReference type="ChEBI" id="CHEBI:30616"/>
        <dbReference type="ChEBI" id="CHEBI:43474"/>
        <dbReference type="ChEBI" id="CHEBI:57925"/>
        <dbReference type="ChEBI" id="CHEBI:456216"/>
    </reaction>
    <physiologicalReaction direction="left-to-right" evidence="27">
        <dbReference type="Rhea" id="RHEA:66413"/>
    </physiologicalReaction>
</comment>
<dbReference type="EC" id="7.6.2.3" evidence="14"/>
<evidence type="ECO:0000256" key="3">
    <source>
        <dbReference type="ARBA" id="ARBA00004554"/>
    </source>
</evidence>
<dbReference type="InterPro" id="IPR017871">
    <property type="entry name" value="ABC_transporter-like_CS"/>
</dbReference>
<feature type="transmembrane region" description="Helical" evidence="36">
    <location>
        <begin position="901"/>
        <end position="924"/>
    </location>
</feature>
<keyword evidence="6" id="KW-1003">Cell membrane</keyword>
<feature type="transmembrane region" description="Helical" evidence="36">
    <location>
        <begin position="173"/>
        <end position="196"/>
    </location>
</feature>
<comment type="catalytic activity">
    <reaction evidence="19">
        <text>an S-substituted glutathione(in) + ATP + H2O = an S-substituted glutathione(out) + ADP + phosphate + H(+)</text>
        <dbReference type="Rhea" id="RHEA:19121"/>
        <dbReference type="ChEBI" id="CHEBI:15377"/>
        <dbReference type="ChEBI" id="CHEBI:15378"/>
        <dbReference type="ChEBI" id="CHEBI:30616"/>
        <dbReference type="ChEBI" id="CHEBI:43474"/>
        <dbReference type="ChEBI" id="CHEBI:90779"/>
        <dbReference type="ChEBI" id="CHEBI:456216"/>
        <dbReference type="EC" id="7.6.2.3"/>
    </reaction>
    <physiologicalReaction direction="left-to-right" evidence="19">
        <dbReference type="Rhea" id="RHEA:19122"/>
    </physiologicalReaction>
</comment>
<dbReference type="CDD" id="cd18593">
    <property type="entry name" value="ABC_6TM_MRP4_D1_like"/>
    <property type="match status" value="1"/>
</dbReference>
<dbReference type="GO" id="GO:0005524">
    <property type="term" value="F:ATP binding"/>
    <property type="evidence" value="ECO:0007669"/>
    <property type="project" value="UniProtKB-KW"/>
</dbReference>
<dbReference type="InParanoid" id="A0A3Q1GTN4"/>
<dbReference type="STRING" id="80966.ENSAPOP00000033823"/>
<dbReference type="EC" id="7.6.2.2" evidence="4"/>
<evidence type="ECO:0000259" key="37">
    <source>
        <dbReference type="PROSITE" id="PS50893"/>
    </source>
</evidence>
<keyword evidence="13 36" id="KW-0472">Membrane</keyword>
<evidence type="ECO:0000256" key="28">
    <source>
        <dbReference type="ARBA" id="ARBA00051604"/>
    </source>
</evidence>
<feature type="transmembrane region" description="Helical" evidence="36">
    <location>
        <begin position="670"/>
        <end position="692"/>
    </location>
</feature>
<dbReference type="PANTHER" id="PTHR24223">
    <property type="entry name" value="ATP-BINDING CASSETTE SUB-FAMILY C"/>
    <property type="match status" value="1"/>
</dbReference>
<dbReference type="FunFam" id="3.40.50.300:FF:000163">
    <property type="entry name" value="Multidrug resistance-associated protein member 4"/>
    <property type="match status" value="1"/>
</dbReference>
<dbReference type="FunFam" id="3.40.50.300:FF:000482">
    <property type="entry name" value="Multidrug resistance-associated protein member 4"/>
    <property type="match status" value="1"/>
</dbReference>
<dbReference type="GeneTree" id="ENSGT00940000153931"/>
<dbReference type="CDD" id="cd03250">
    <property type="entry name" value="ABCC_MRP_domain1"/>
    <property type="match status" value="1"/>
</dbReference>
<dbReference type="Gene3D" id="1.20.1560.10">
    <property type="entry name" value="ABC transporter type 1, transmembrane domain"/>
    <property type="match status" value="2"/>
</dbReference>
<gene>
    <name evidence="39" type="primary">ABCC4</name>
</gene>
<feature type="transmembrane region" description="Helical" evidence="36">
    <location>
        <begin position="282"/>
        <end position="304"/>
    </location>
</feature>
<comment type="catalytic activity">
    <reaction evidence="16">
        <text>dehydroepiandrosterone 3-sulfate(in) + ATP + H2O = dehydroepiandrosterone 3-sulfate(out) + ADP + phosphate + H(+)</text>
        <dbReference type="Rhea" id="RHEA:61364"/>
        <dbReference type="ChEBI" id="CHEBI:15377"/>
        <dbReference type="ChEBI" id="CHEBI:15378"/>
        <dbReference type="ChEBI" id="CHEBI:30616"/>
        <dbReference type="ChEBI" id="CHEBI:43474"/>
        <dbReference type="ChEBI" id="CHEBI:57905"/>
        <dbReference type="ChEBI" id="CHEBI:456216"/>
    </reaction>
    <physiologicalReaction direction="left-to-right" evidence="16">
        <dbReference type="Rhea" id="RHEA:61365"/>
    </physiologicalReaction>
</comment>
<dbReference type="SMART" id="SM00382">
    <property type="entry name" value="AAA"/>
    <property type="match status" value="2"/>
</dbReference>
<evidence type="ECO:0000256" key="35">
    <source>
        <dbReference type="ARBA" id="ARBA00082792"/>
    </source>
</evidence>
<evidence type="ECO:0000256" key="8">
    <source>
        <dbReference type="ARBA" id="ARBA00022741"/>
    </source>
</evidence>
<dbReference type="GO" id="GO:0008559">
    <property type="term" value="F:ABC-type xenobiotic transporter activity"/>
    <property type="evidence" value="ECO:0007669"/>
    <property type="project" value="UniProtKB-EC"/>
</dbReference>
<comment type="subcellular location">
    <subcellularLocation>
        <location evidence="2">Apical cell membrane</location>
        <topology evidence="2">Multi-pass membrane protein</topology>
    </subcellularLocation>
    <subcellularLocation>
        <location evidence="3">Basolateral cell membrane</location>
        <topology evidence="3">Multi-pass membrane protein</topology>
    </subcellularLocation>
</comment>
<comment type="catalytic activity">
    <reaction evidence="21">
        <text>tauroursodeoxycholate(in) + glutathione(in) + ATP + H2O = tauroursodeoxycholate(out) + glutathione(out) + ADP + phosphate + H(+)</text>
        <dbReference type="Rhea" id="RHEA:66420"/>
        <dbReference type="ChEBI" id="CHEBI:15377"/>
        <dbReference type="ChEBI" id="CHEBI:15378"/>
        <dbReference type="ChEBI" id="CHEBI:30616"/>
        <dbReference type="ChEBI" id="CHEBI:43474"/>
        <dbReference type="ChEBI" id="CHEBI:57925"/>
        <dbReference type="ChEBI" id="CHEBI:132028"/>
        <dbReference type="ChEBI" id="CHEBI:456216"/>
    </reaction>
    <physiologicalReaction direction="left-to-right" evidence="21">
        <dbReference type="Rhea" id="RHEA:66421"/>
    </physiologicalReaction>
</comment>
<dbReference type="Pfam" id="PF00005">
    <property type="entry name" value="ABC_tran"/>
    <property type="match status" value="2"/>
</dbReference>
<dbReference type="GO" id="GO:0016887">
    <property type="term" value="F:ATP hydrolysis activity"/>
    <property type="evidence" value="ECO:0007669"/>
    <property type="project" value="InterPro"/>
</dbReference>
<keyword evidence="12" id="KW-0445">Lipid transport</keyword>
<evidence type="ECO:0000313" key="39">
    <source>
        <dbReference type="Ensembl" id="ENSAPOP00000033823.1"/>
    </source>
</evidence>
<reference evidence="39" key="1">
    <citation type="submission" date="2025-08" db="UniProtKB">
        <authorList>
            <consortium name="Ensembl"/>
        </authorList>
    </citation>
    <scope>IDENTIFICATION</scope>
</reference>
<dbReference type="Ensembl" id="ENSAPOT00000029021.1">
    <property type="protein sequence ID" value="ENSAPOP00000033823.1"/>
    <property type="gene ID" value="ENSAPOG00000022683.1"/>
</dbReference>
<evidence type="ECO:0000256" key="15">
    <source>
        <dbReference type="ARBA" id="ARBA00034018"/>
    </source>
</evidence>
<dbReference type="SUPFAM" id="SSF90123">
    <property type="entry name" value="ABC transporter transmembrane region"/>
    <property type="match status" value="2"/>
</dbReference>
<feature type="transmembrane region" description="Helical" evidence="36">
    <location>
        <begin position="55"/>
        <end position="77"/>
    </location>
</feature>
<keyword evidence="40" id="KW-1185">Reference proteome</keyword>
<evidence type="ECO:0000256" key="25">
    <source>
        <dbReference type="ARBA" id="ARBA00051151"/>
    </source>
</evidence>
<dbReference type="CDD" id="cd03244">
    <property type="entry name" value="ABCC_MRP_domain2"/>
    <property type="match status" value="1"/>
</dbReference>
<evidence type="ECO:0000256" key="5">
    <source>
        <dbReference type="ARBA" id="ARBA00022448"/>
    </source>
</evidence>
<evidence type="ECO:0000256" key="11">
    <source>
        <dbReference type="ARBA" id="ARBA00022989"/>
    </source>
</evidence>
<evidence type="ECO:0000256" key="14">
    <source>
        <dbReference type="ARBA" id="ARBA00024220"/>
    </source>
</evidence>
<evidence type="ECO:0000256" key="26">
    <source>
        <dbReference type="ARBA" id="ARBA00051287"/>
    </source>
</evidence>
<dbReference type="SUPFAM" id="SSF52540">
    <property type="entry name" value="P-loop containing nucleoside triphosphate hydrolases"/>
    <property type="match status" value="2"/>
</dbReference>
<dbReference type="GO" id="GO:0016324">
    <property type="term" value="C:apical plasma membrane"/>
    <property type="evidence" value="ECO:0007669"/>
    <property type="project" value="UniProtKB-SubCell"/>
</dbReference>
<dbReference type="Pfam" id="PF00664">
    <property type="entry name" value="ABC_membrane"/>
    <property type="match status" value="2"/>
</dbReference>
<evidence type="ECO:0000256" key="6">
    <source>
        <dbReference type="ARBA" id="ARBA00022475"/>
    </source>
</evidence>
<evidence type="ECO:0000256" key="21">
    <source>
        <dbReference type="ARBA" id="ARBA00050117"/>
    </source>
</evidence>
<feature type="domain" description="ABC transmembrane type-1" evidence="38">
    <location>
        <begin position="57"/>
        <end position="340"/>
    </location>
</feature>
<dbReference type="InterPro" id="IPR030240">
    <property type="entry name" value="ABCC4_TMD1"/>
</dbReference>
<dbReference type="GO" id="GO:0015431">
    <property type="term" value="F:ABC-type glutathione S-conjugate transporter activity"/>
    <property type="evidence" value="ECO:0007669"/>
    <property type="project" value="UniProtKB-EC"/>
</dbReference>
<comment type="catalytic activity">
    <reaction evidence="22">
        <text>glycoursodeoxycholate(in) + glutathione(in) + ATP + H2O = glycoursodeoxycholate(out) + glutathione(out) + ADP + phosphate + H(+)</text>
        <dbReference type="Rhea" id="RHEA:66416"/>
        <dbReference type="ChEBI" id="CHEBI:15377"/>
        <dbReference type="ChEBI" id="CHEBI:15378"/>
        <dbReference type="ChEBI" id="CHEBI:30616"/>
        <dbReference type="ChEBI" id="CHEBI:43474"/>
        <dbReference type="ChEBI" id="CHEBI:57925"/>
        <dbReference type="ChEBI" id="CHEBI:132030"/>
        <dbReference type="ChEBI" id="CHEBI:456216"/>
    </reaction>
    <physiologicalReaction direction="left-to-right" evidence="22">
        <dbReference type="Rhea" id="RHEA:66417"/>
    </physiologicalReaction>
</comment>
<evidence type="ECO:0000256" key="23">
    <source>
        <dbReference type="ARBA" id="ARBA00050718"/>
    </source>
</evidence>
<dbReference type="GO" id="GO:0006869">
    <property type="term" value="P:lipid transport"/>
    <property type="evidence" value="ECO:0007669"/>
    <property type="project" value="UniProtKB-KW"/>
</dbReference>
<evidence type="ECO:0000256" key="10">
    <source>
        <dbReference type="ARBA" id="ARBA00022967"/>
    </source>
</evidence>
<evidence type="ECO:0000256" key="31">
    <source>
        <dbReference type="ARBA" id="ARBA00052534"/>
    </source>
</evidence>
<comment type="cofactor">
    <cofactor evidence="1">
        <name>Mg(2+)</name>
        <dbReference type="ChEBI" id="CHEBI:18420"/>
    </cofactor>
</comment>
<evidence type="ECO:0000259" key="38">
    <source>
        <dbReference type="PROSITE" id="PS50929"/>
    </source>
</evidence>
<keyword evidence="5" id="KW-0813">Transport</keyword>
<keyword evidence="9" id="KW-0067">ATP-binding</keyword>
<feature type="transmembrane region" description="Helical" evidence="36">
    <location>
        <begin position="316"/>
        <end position="336"/>
    </location>
</feature>
<evidence type="ECO:0000256" key="24">
    <source>
        <dbReference type="ARBA" id="ARBA00051057"/>
    </source>
</evidence>
<evidence type="ECO:0000256" key="12">
    <source>
        <dbReference type="ARBA" id="ARBA00023055"/>
    </source>
</evidence>
<dbReference type="Proteomes" id="UP000257200">
    <property type="component" value="Unplaced"/>
</dbReference>
<dbReference type="InterPro" id="IPR003593">
    <property type="entry name" value="AAA+_ATPase"/>
</dbReference>
<evidence type="ECO:0000256" key="33">
    <source>
        <dbReference type="ARBA" id="ARBA00052963"/>
    </source>
</evidence>
<dbReference type="InterPro" id="IPR036640">
    <property type="entry name" value="ABC1_TM_sf"/>
</dbReference>
<comment type="catalytic activity">
    <reaction evidence="15">
        <text>ATP + H2O + xenobioticSide 1 = ADP + phosphate + xenobioticSide 2.</text>
        <dbReference type="EC" id="7.6.2.2"/>
    </reaction>
</comment>
<comment type="subunit">
    <text evidence="34">Interacts (via PDZ-binding motif) with SNX27 (via PDZ domain); this interaction accelerates MRP4 internalization.</text>
</comment>
<feature type="transmembrane region" description="Helical" evidence="36">
    <location>
        <begin position="202"/>
        <end position="221"/>
    </location>
</feature>
<feature type="transmembrane region" description="Helical" evidence="36">
    <location>
        <begin position="97"/>
        <end position="120"/>
    </location>
</feature>
<feature type="domain" description="ABC transmembrane type-1" evidence="38">
    <location>
        <begin position="721"/>
        <end position="958"/>
    </location>
</feature>
<comment type="catalytic activity">
    <reaction evidence="28">
        <text>3',5'-cyclic AMP(in) + ATP + H2O = 3',5'-cyclic AMP(out) + ADP + phosphate + H(+)</text>
        <dbReference type="Rhea" id="RHEA:66184"/>
        <dbReference type="ChEBI" id="CHEBI:15377"/>
        <dbReference type="ChEBI" id="CHEBI:15378"/>
        <dbReference type="ChEBI" id="CHEBI:30616"/>
        <dbReference type="ChEBI" id="CHEBI:43474"/>
        <dbReference type="ChEBI" id="CHEBI:58165"/>
        <dbReference type="ChEBI" id="CHEBI:456216"/>
    </reaction>
    <physiologicalReaction direction="left-to-right" evidence="28">
        <dbReference type="Rhea" id="RHEA:66185"/>
    </physiologicalReaction>
</comment>
<organism evidence="39 40">
    <name type="scientific">Acanthochromis polyacanthus</name>
    <name type="common">spiny chromis</name>
    <dbReference type="NCBI Taxonomy" id="80966"/>
    <lineage>
        <taxon>Eukaryota</taxon>
        <taxon>Metazoa</taxon>
        <taxon>Chordata</taxon>
        <taxon>Craniata</taxon>
        <taxon>Vertebrata</taxon>
        <taxon>Euteleostomi</taxon>
        <taxon>Actinopterygii</taxon>
        <taxon>Neopterygii</taxon>
        <taxon>Teleostei</taxon>
        <taxon>Neoteleostei</taxon>
        <taxon>Acanthomorphata</taxon>
        <taxon>Ovalentaria</taxon>
        <taxon>Pomacentridae</taxon>
        <taxon>Acanthochromis</taxon>
    </lineage>
</organism>
<accession>A0A3Q1GTN4</accession>
<feature type="domain" description="ABC transporter" evidence="37">
    <location>
        <begin position="375"/>
        <end position="598"/>
    </location>
</feature>
<dbReference type="Gene3D" id="3.40.50.300">
    <property type="entry name" value="P-loop containing nucleotide triphosphate hydrolases"/>
    <property type="match status" value="2"/>
</dbReference>
<dbReference type="InterPro" id="IPR047083">
    <property type="entry name" value="ABCC4_TMD2"/>
</dbReference>
<dbReference type="FunFam" id="1.20.1560.10:FF:000027">
    <property type="entry name" value="ATP-binding cassette subfamily C member 4"/>
    <property type="match status" value="1"/>
</dbReference>
<comment type="catalytic activity">
    <reaction evidence="25">
        <text>leukotriene B4(in) + ATP + H2O = leukotriene B4(out) + ADP + phosphate + H(+)</text>
        <dbReference type="Rhea" id="RHEA:66424"/>
        <dbReference type="ChEBI" id="CHEBI:15377"/>
        <dbReference type="ChEBI" id="CHEBI:15378"/>
        <dbReference type="ChEBI" id="CHEBI:30616"/>
        <dbReference type="ChEBI" id="CHEBI:43474"/>
        <dbReference type="ChEBI" id="CHEBI:57461"/>
        <dbReference type="ChEBI" id="CHEBI:456216"/>
    </reaction>
</comment>
<dbReference type="PROSITE" id="PS00211">
    <property type="entry name" value="ABC_TRANSPORTER_1"/>
    <property type="match status" value="1"/>
</dbReference>
<evidence type="ECO:0000313" key="40">
    <source>
        <dbReference type="Proteomes" id="UP000257200"/>
    </source>
</evidence>
<keyword evidence="8" id="KW-0547">Nucleotide-binding</keyword>
<keyword evidence="7 36" id="KW-0812">Transmembrane</keyword>
<comment type="catalytic activity">
    <reaction evidence="26">
        <text>prostaglandin E2(in) + ATP + H2O = prostaglandin E2(out) + ADP + phosphate + H(+)</text>
        <dbReference type="Rhea" id="RHEA:66388"/>
        <dbReference type="ChEBI" id="CHEBI:15377"/>
        <dbReference type="ChEBI" id="CHEBI:15378"/>
        <dbReference type="ChEBI" id="CHEBI:30616"/>
        <dbReference type="ChEBI" id="CHEBI:43474"/>
        <dbReference type="ChEBI" id="CHEBI:456216"/>
        <dbReference type="ChEBI" id="CHEBI:606564"/>
    </reaction>
    <physiologicalReaction direction="left-to-right" evidence="26">
        <dbReference type="Rhea" id="RHEA:66389"/>
    </physiologicalReaction>
</comment>
<dbReference type="PROSITE" id="PS50893">
    <property type="entry name" value="ABC_TRANSPORTER_2"/>
    <property type="match status" value="2"/>
</dbReference>
<keyword evidence="11 36" id="KW-1133">Transmembrane helix</keyword>
<name>A0A3Q1GTN4_9TELE</name>
<feature type="transmembrane region" description="Helical" evidence="36">
    <location>
        <begin position="724"/>
        <end position="744"/>
    </location>
</feature>
<evidence type="ECO:0000256" key="30">
    <source>
        <dbReference type="ARBA" id="ARBA00051844"/>
    </source>
</evidence>
<evidence type="ECO:0000256" key="2">
    <source>
        <dbReference type="ARBA" id="ARBA00004424"/>
    </source>
</evidence>
<evidence type="ECO:0000256" key="17">
    <source>
        <dbReference type="ARBA" id="ARBA00047523"/>
    </source>
</evidence>
<dbReference type="InterPro" id="IPR027417">
    <property type="entry name" value="P-loop_NTPase"/>
</dbReference>
<evidence type="ECO:0000256" key="19">
    <source>
        <dbReference type="ARBA" id="ARBA00048007"/>
    </source>
</evidence>
<evidence type="ECO:0000256" key="20">
    <source>
        <dbReference type="ARBA" id="ARBA00048665"/>
    </source>
</evidence>
<sequence>MEPLRKEAKDNPSASANLLSKIFFWYWNQEVQQAAKDLRQPELTKPLIKCFWKSYSLIGIYIFIEEIIKVVQPVLLGKLIEFFESYDPTNSAAITEAYGYAAGISLSTLCLTILHHLYFYHVQRVGMKIRVAVCHMIYRKALCLNSAALAKTTTGQIVNLLSNDVNRFDEVTLYLHFLWIGPLQAGTVILLLMYAIGPSCLAGMAVFFILMPLQTVFGRLFSVLRAETAMLTDERIRTMNEVISGIRVIKMYGWEKPFGELVDDVRRMEISKIMKSSYLRGLNMASFFVASKIIIFITVCVYVLSGNTLSASRVFMAVSLYGAVRLTITLFFPCAIEKVSESLISIRRIKKFLLLDEVAPHHLGLPVAEKKDCMVKIQDLICYWDKALEAATLQNVSFTVRPEQLLAVIGPVGAGKSSLLSAILGELSQESGVVKVKGELTYTSQQPWILPGTIRSNILFGKELNPKKYDRVLRACALKRDLDLLPGGDLALVGDRGANLSGGQKARVSLARSVYHDADIYLLDDPLSAVDAEVGRHLFEECICGVLKKKPRILVTHQLQYLKAADQIVVLKEGQIVARGTYNELQGSGLDFTSLLKEDKDQEEDRQDMTPIPGTVSCFTHSVSDNSMSSMSSLSSSRYSLIDRAEPLALVVQPAEEESRLEGNVGLRMYVKYFTAGANFLVLLVLILLNALAHVSSILQFISYPGVGTVLCVLMVFSVHLSGLTATSVVFGFLRCLIFFNVLVSSAQTLHNSMFSAILRTSMRFFDINPIGRILNRFSKDIGYLDSLLPWTFVDFIQVFLQVIGVIAVAAVIIPWILIPVVPLLGIFLFLRCYFLRTSRDIKRLESTTRSPVFSHLSSTLQGLSTIRAFKAQQSFQQLFDAYQDLHSEAWFLFLTTSRWFAVRLDGICSVFVTITAFGCLYLRDGLEAGAVGLALSYAVTLTGMFQWGVRQSAEIENMMTSVERVFEYAELESEAPWETDKQPPSDWPRTGSITFDRVNFSYSASEPLVLKNLTVIFASREKVGIVGRTGAGKSSLISALFRLAEPEGRIMIDGFLTSEIGLHTLRQKMSIIPQDPVLFTGTMRKNLDPFRQHTDEDLWNALQEVQMKAVVEELPNKLETMLTESGSNFSMGQRQLVCLARAILRKNRILIIDEATANVDPRTDSLIQQTIRDKFHECTVLTIAHRLNTIIDCDRILVLDAGRIQEYDEPYVLLQNQEGLFYQMVQQTGRAEAASLLHTAKQVTTSTFVPGQVCH</sequence>
<comment type="catalytic activity">
    <reaction evidence="20">
        <text>urate(in) + ATP + H2O = urate(out) + ADP + phosphate + H(+)</text>
        <dbReference type="Rhea" id="RHEA:16461"/>
        <dbReference type="ChEBI" id="CHEBI:15377"/>
        <dbReference type="ChEBI" id="CHEBI:15378"/>
        <dbReference type="ChEBI" id="CHEBI:17775"/>
        <dbReference type="ChEBI" id="CHEBI:30616"/>
        <dbReference type="ChEBI" id="CHEBI:43474"/>
        <dbReference type="ChEBI" id="CHEBI:456216"/>
    </reaction>
    <physiologicalReaction direction="left-to-right" evidence="20">
        <dbReference type="Rhea" id="RHEA:16462"/>
    </physiologicalReaction>
</comment>
<dbReference type="AlphaFoldDB" id="A0A3Q1GTN4"/>
<feature type="transmembrane region" description="Helical" evidence="36">
    <location>
        <begin position="799"/>
        <end position="831"/>
    </location>
</feature>
<dbReference type="CDD" id="cd18601">
    <property type="entry name" value="ABC_6TM_MRP4_D2_like"/>
    <property type="match status" value="1"/>
</dbReference>
<dbReference type="InterPro" id="IPR050173">
    <property type="entry name" value="ABC_transporter_C-like"/>
</dbReference>
<evidence type="ECO:0000256" key="29">
    <source>
        <dbReference type="ARBA" id="ARBA00051624"/>
    </source>
</evidence>
<protein>
    <recommendedName>
        <fullName evidence="35">Multidrug resistance-associated protein 4</fullName>
        <ecNumber evidence="4">7.6.2.2</ecNumber>
        <ecNumber evidence="14">7.6.2.3</ecNumber>
    </recommendedName>
</protein>
<dbReference type="PANTHER" id="PTHR24223:SF357">
    <property type="entry name" value="ATP-BINDING CASSETTE SUB-FAMILY C MEMBER 4"/>
    <property type="match status" value="1"/>
</dbReference>
<evidence type="ECO:0000256" key="18">
    <source>
        <dbReference type="ARBA" id="ARBA00047576"/>
    </source>
</evidence>
<reference evidence="39" key="2">
    <citation type="submission" date="2025-09" db="UniProtKB">
        <authorList>
            <consortium name="Ensembl"/>
        </authorList>
    </citation>
    <scope>IDENTIFICATION</scope>
</reference>
<evidence type="ECO:0000256" key="7">
    <source>
        <dbReference type="ARBA" id="ARBA00022692"/>
    </source>
</evidence>
<evidence type="ECO:0000256" key="22">
    <source>
        <dbReference type="ARBA" id="ARBA00050626"/>
    </source>
</evidence>
<proteinExistence type="predicted"/>
<evidence type="ECO:0000256" key="16">
    <source>
        <dbReference type="ARBA" id="ARBA00047279"/>
    </source>
</evidence>
<evidence type="ECO:0000256" key="9">
    <source>
        <dbReference type="ARBA" id="ARBA00022840"/>
    </source>
</evidence>
<comment type="catalytic activity">
    <reaction evidence="30">
        <text>taurocholate(in) + glutathione(in) + ATP + H2O = taurocholate(out) + glutathione(out) + ADP + phosphate + H(+)</text>
        <dbReference type="Rhea" id="RHEA:66404"/>
        <dbReference type="ChEBI" id="CHEBI:15377"/>
        <dbReference type="ChEBI" id="CHEBI:15378"/>
        <dbReference type="ChEBI" id="CHEBI:30616"/>
        <dbReference type="ChEBI" id="CHEBI:36257"/>
        <dbReference type="ChEBI" id="CHEBI:43474"/>
        <dbReference type="ChEBI" id="CHEBI:57925"/>
        <dbReference type="ChEBI" id="CHEBI:456216"/>
    </reaction>
    <physiologicalReaction direction="left-to-right" evidence="30">
        <dbReference type="Rhea" id="RHEA:66405"/>
    </physiologicalReaction>
</comment>
<comment type="catalytic activity">
    <reaction evidence="32">
        <text>glycodeoxycholate(in) + glutathione(in) + ATP + H2O = glycodeoxycholate(out) + glutathione(out) + ADP + phosphate + H(+)</text>
        <dbReference type="Rhea" id="RHEA:66380"/>
        <dbReference type="ChEBI" id="CHEBI:15377"/>
        <dbReference type="ChEBI" id="CHEBI:15378"/>
        <dbReference type="ChEBI" id="CHEBI:30616"/>
        <dbReference type="ChEBI" id="CHEBI:43474"/>
        <dbReference type="ChEBI" id="CHEBI:57925"/>
        <dbReference type="ChEBI" id="CHEBI:82982"/>
        <dbReference type="ChEBI" id="CHEBI:456216"/>
    </reaction>
    <physiologicalReaction direction="left-to-right" evidence="32">
        <dbReference type="Rhea" id="RHEA:66381"/>
    </physiologicalReaction>
</comment>
<dbReference type="FunFam" id="1.20.1560.10:FF:000014">
    <property type="entry name" value="Multidrug resistance-associated protein member 4"/>
    <property type="match status" value="1"/>
</dbReference>
<dbReference type="InterPro" id="IPR003439">
    <property type="entry name" value="ABC_transporter-like_ATP-bd"/>
</dbReference>
<comment type="catalytic activity">
    <reaction evidence="17">
        <text>leukotriene C4(in) + ATP + H2O = leukotriene C4(out) + ADP + phosphate + H(+)</text>
        <dbReference type="Rhea" id="RHEA:38963"/>
        <dbReference type="ChEBI" id="CHEBI:15377"/>
        <dbReference type="ChEBI" id="CHEBI:15378"/>
        <dbReference type="ChEBI" id="CHEBI:30616"/>
        <dbReference type="ChEBI" id="CHEBI:43474"/>
        <dbReference type="ChEBI" id="CHEBI:57973"/>
        <dbReference type="ChEBI" id="CHEBI:456216"/>
    </reaction>
    <physiologicalReaction direction="left-to-right" evidence="17">
        <dbReference type="Rhea" id="RHEA:38964"/>
    </physiologicalReaction>
</comment>
<evidence type="ECO:0000256" key="27">
    <source>
        <dbReference type="ARBA" id="ARBA00051304"/>
    </source>
</evidence>
<comment type="catalytic activity">
    <reaction evidence="29">
        <text>glycochenodeoxycholate(in) + glutathione(in) + ATP + H2O = glycochenodeoxycholate(out) + glutathione(out) + ADP + phosphate + H(+)</text>
        <dbReference type="Rhea" id="RHEA:66408"/>
        <dbReference type="ChEBI" id="CHEBI:15377"/>
        <dbReference type="ChEBI" id="CHEBI:15378"/>
        <dbReference type="ChEBI" id="CHEBI:30616"/>
        <dbReference type="ChEBI" id="CHEBI:36252"/>
        <dbReference type="ChEBI" id="CHEBI:43474"/>
        <dbReference type="ChEBI" id="CHEBI:57925"/>
        <dbReference type="ChEBI" id="CHEBI:456216"/>
    </reaction>
    <physiologicalReaction direction="left-to-right" evidence="29">
        <dbReference type="Rhea" id="RHEA:66409"/>
    </physiologicalReaction>
</comment>
<dbReference type="GO" id="GO:0016323">
    <property type="term" value="C:basolateral plasma membrane"/>
    <property type="evidence" value="ECO:0007669"/>
    <property type="project" value="UniProtKB-SubCell"/>
</dbReference>